<accession>A0AAV2RWN2</accession>
<reference evidence="2 3" key="1">
    <citation type="submission" date="2024-05" db="EMBL/GenBank/DDBJ databases">
        <authorList>
            <person name="Wallberg A."/>
        </authorList>
    </citation>
    <scope>NUCLEOTIDE SEQUENCE [LARGE SCALE GENOMIC DNA]</scope>
</reference>
<name>A0AAV2RWN2_MEGNR</name>
<evidence type="ECO:0008006" key="4">
    <source>
        <dbReference type="Google" id="ProtNLM"/>
    </source>
</evidence>
<comment type="caution">
    <text evidence="2">The sequence shown here is derived from an EMBL/GenBank/DDBJ whole genome shotgun (WGS) entry which is preliminary data.</text>
</comment>
<keyword evidence="3" id="KW-1185">Reference proteome</keyword>
<protein>
    <recommendedName>
        <fullName evidence="4">EGF-like domain-containing protein</fullName>
    </recommendedName>
</protein>
<dbReference type="Proteomes" id="UP001497623">
    <property type="component" value="Unassembled WGS sequence"/>
</dbReference>
<evidence type="ECO:0000256" key="1">
    <source>
        <dbReference type="SAM" id="MobiDB-lite"/>
    </source>
</evidence>
<dbReference type="EMBL" id="CAXKWB010033499">
    <property type="protein sequence ID" value="CAL4143042.1"/>
    <property type="molecule type" value="Genomic_DNA"/>
</dbReference>
<feature type="region of interest" description="Disordered" evidence="1">
    <location>
        <begin position="1"/>
        <end position="41"/>
    </location>
</feature>
<evidence type="ECO:0000313" key="2">
    <source>
        <dbReference type="EMBL" id="CAL4143042.1"/>
    </source>
</evidence>
<dbReference type="AlphaFoldDB" id="A0AAV2RWN2"/>
<proteinExistence type="predicted"/>
<gene>
    <name evidence="2" type="ORF">MNOR_LOCUS29235</name>
</gene>
<sequence>MTSKKVMVGFKSGKKSKTAPGFSCTIGPKKDEALSDDKEDSLTATAKPVPCQESGGQIQQQKCCPWWSGSQDDCVKYDACVCKDGFEGDECEHDCNNNICPEIYDPVCG</sequence>
<evidence type="ECO:0000313" key="3">
    <source>
        <dbReference type="Proteomes" id="UP001497623"/>
    </source>
</evidence>
<organism evidence="2 3">
    <name type="scientific">Meganyctiphanes norvegica</name>
    <name type="common">Northern krill</name>
    <name type="synonym">Thysanopoda norvegica</name>
    <dbReference type="NCBI Taxonomy" id="48144"/>
    <lineage>
        <taxon>Eukaryota</taxon>
        <taxon>Metazoa</taxon>
        <taxon>Ecdysozoa</taxon>
        <taxon>Arthropoda</taxon>
        <taxon>Crustacea</taxon>
        <taxon>Multicrustacea</taxon>
        <taxon>Malacostraca</taxon>
        <taxon>Eumalacostraca</taxon>
        <taxon>Eucarida</taxon>
        <taxon>Euphausiacea</taxon>
        <taxon>Euphausiidae</taxon>
        <taxon>Meganyctiphanes</taxon>
    </lineage>
</organism>
<feature type="non-terminal residue" evidence="2">
    <location>
        <position position="109"/>
    </location>
</feature>